<proteinExistence type="inferred from homology"/>
<gene>
    <name evidence="3" type="ORF">MCHLDSM_02041</name>
</gene>
<dbReference type="GO" id="GO:0052755">
    <property type="term" value="F:coenzyme F420H2:quinone oxidoreductase activity"/>
    <property type="evidence" value="ECO:0007669"/>
    <property type="project" value="RHEA"/>
</dbReference>
<dbReference type="GO" id="GO:0005886">
    <property type="term" value="C:plasma membrane"/>
    <property type="evidence" value="ECO:0007669"/>
    <property type="project" value="TreeGrafter"/>
</dbReference>
<dbReference type="PATRIC" id="fig|37916.4.peg.1960"/>
<keyword evidence="4" id="KW-1185">Reference proteome</keyword>
<dbReference type="NCBIfam" id="TIGR00026">
    <property type="entry name" value="hi_GC_TIGR00026"/>
    <property type="match status" value="1"/>
</dbReference>
<dbReference type="InterPro" id="IPR004378">
    <property type="entry name" value="F420H2_quin_Rdtase"/>
</dbReference>
<evidence type="ECO:0000313" key="3">
    <source>
        <dbReference type="EMBL" id="KMO78129.1"/>
    </source>
</evidence>
<reference evidence="3 4" key="1">
    <citation type="journal article" date="2015" name="Genome Biol. Evol.">
        <title>Characterization of Three Mycobacterium spp. with Potential Use in Bioremediation by Genome Sequencing and Comparative Genomics.</title>
        <authorList>
            <person name="Das S."/>
            <person name="Pettersson B.M."/>
            <person name="Behra P.R."/>
            <person name="Ramesh M."/>
            <person name="Dasgupta S."/>
            <person name="Bhattacharya A."/>
            <person name="Kirsebom L.A."/>
        </authorList>
    </citation>
    <scope>NUCLEOTIDE SEQUENCE [LARGE SCALE GENOMIC DNA]</scope>
    <source>
        <strain evidence="3 4">DSM 43826</strain>
    </source>
</reference>
<organism evidence="3 4">
    <name type="scientific">Mycolicibacterium chlorophenolicum</name>
    <dbReference type="NCBI Taxonomy" id="37916"/>
    <lineage>
        <taxon>Bacteria</taxon>
        <taxon>Bacillati</taxon>
        <taxon>Actinomycetota</taxon>
        <taxon>Actinomycetes</taxon>
        <taxon>Mycobacteriales</taxon>
        <taxon>Mycobacteriaceae</taxon>
        <taxon>Mycolicibacterium</taxon>
    </lineage>
</organism>
<dbReference type="EC" id="1.-.-.-" evidence="3"/>
<dbReference type="EMBL" id="JYNL01000020">
    <property type="protein sequence ID" value="KMO78129.1"/>
    <property type="molecule type" value="Genomic_DNA"/>
</dbReference>
<comment type="catalytic activity">
    <reaction evidence="2">
        <text>oxidized coenzyme F420-(gamma-L-Glu)(n) + a quinol + H(+) = reduced coenzyme F420-(gamma-L-Glu)(n) + a quinone</text>
        <dbReference type="Rhea" id="RHEA:39663"/>
        <dbReference type="Rhea" id="RHEA-COMP:12939"/>
        <dbReference type="Rhea" id="RHEA-COMP:14378"/>
        <dbReference type="ChEBI" id="CHEBI:15378"/>
        <dbReference type="ChEBI" id="CHEBI:24646"/>
        <dbReference type="ChEBI" id="CHEBI:132124"/>
        <dbReference type="ChEBI" id="CHEBI:133980"/>
        <dbReference type="ChEBI" id="CHEBI:139511"/>
    </reaction>
</comment>
<comment type="similarity">
    <text evidence="1">Belongs to the F420H(2)-dependent quinone reductase family.</text>
</comment>
<dbReference type="STRING" id="37916.MCHLDSM_02041"/>
<name>A0A0J6W6K6_9MYCO</name>
<dbReference type="Gene3D" id="2.30.110.10">
    <property type="entry name" value="Electron Transport, Fmn-binding Protein, Chain A"/>
    <property type="match status" value="1"/>
</dbReference>
<evidence type="ECO:0000256" key="1">
    <source>
        <dbReference type="ARBA" id="ARBA00008710"/>
    </source>
</evidence>
<dbReference type="InterPro" id="IPR012349">
    <property type="entry name" value="Split_barrel_FMN-bd"/>
</dbReference>
<comment type="caution">
    <text evidence="3">The sequence shown here is derived from an EMBL/GenBank/DDBJ whole genome shotgun (WGS) entry which is preliminary data.</text>
</comment>
<dbReference type="Proteomes" id="UP000036513">
    <property type="component" value="Unassembled WGS sequence"/>
</dbReference>
<accession>A0A0J6W6K6</accession>
<keyword evidence="3" id="KW-0560">Oxidoreductase</keyword>
<dbReference type="Pfam" id="PF04075">
    <property type="entry name" value="F420H2_quin_red"/>
    <property type="match status" value="1"/>
</dbReference>
<evidence type="ECO:0000313" key="4">
    <source>
        <dbReference type="Proteomes" id="UP000036513"/>
    </source>
</evidence>
<dbReference type="GO" id="GO:0070967">
    <property type="term" value="F:coenzyme F420 binding"/>
    <property type="evidence" value="ECO:0007669"/>
    <property type="project" value="TreeGrafter"/>
</dbReference>
<dbReference type="PANTHER" id="PTHR39428:SF1">
    <property type="entry name" value="F420H(2)-DEPENDENT QUINONE REDUCTASE RV1261C"/>
    <property type="match status" value="1"/>
</dbReference>
<sequence length="150" mass="16564">MSEEFNSDDLVADPNALDEMNRKVVEEFRANGGVVGGMFAGSDLVLLTTVGAKSGQPRISPLVYFDINGRILIAGSFGGAPKAPAWVHNMRAQPRVRVEIGTESYDAEARELPRDERDALYPRVVEKAPQFGEYQAKTERVIPLFELVRV</sequence>
<dbReference type="SMR" id="A0A0J6W6K6"/>
<evidence type="ECO:0000256" key="2">
    <source>
        <dbReference type="ARBA" id="ARBA00049106"/>
    </source>
</evidence>
<protein>
    <submittedName>
        <fullName evidence="3">Putative nitroreductase</fullName>
        <ecNumber evidence="3">1.-.-.-</ecNumber>
    </submittedName>
</protein>
<dbReference type="SUPFAM" id="SSF50475">
    <property type="entry name" value="FMN-binding split barrel"/>
    <property type="match status" value="1"/>
</dbReference>
<dbReference type="AlphaFoldDB" id="A0A0J6W6K6"/>
<dbReference type="PANTHER" id="PTHR39428">
    <property type="entry name" value="F420H(2)-DEPENDENT QUINONE REDUCTASE RV1261C"/>
    <property type="match status" value="1"/>
</dbReference>